<accession>A0AAU8C9W7</accession>
<keyword evidence="2" id="KW-0812">Transmembrane</keyword>
<protein>
    <recommendedName>
        <fullName evidence="6">DUF4897 domain-containing protein</fullName>
    </recommendedName>
</protein>
<reference evidence="5" key="1">
    <citation type="submission" date="2024-06" db="EMBL/GenBank/DDBJ databases">
        <title>Genome Sequence of an extremely halophilic archaeon isolated from Permian era halite, Salado Formation, Carlsbad, New Mexico: Halobacterium sp. strain NMX12-1.</title>
        <authorList>
            <person name="Sotoa L."/>
            <person name="DasSarma P."/>
            <person name="Anton B.P."/>
            <person name="Vincze T."/>
            <person name="Verma I."/>
            <person name="Eralp B."/>
            <person name="Powers D.W."/>
            <person name="Dozier B.L."/>
            <person name="Roberts R.J."/>
            <person name="DasSarma S."/>
        </authorList>
    </citation>
    <scope>NUCLEOTIDE SEQUENCE</scope>
    <source>
        <strain evidence="5">NMX12-1</strain>
    </source>
</reference>
<dbReference type="Pfam" id="PF24036">
    <property type="entry name" value="DUF7345"/>
    <property type="match status" value="1"/>
</dbReference>
<dbReference type="KEGG" id="hanx:ABSL23_09705"/>
<dbReference type="InterPro" id="IPR055767">
    <property type="entry name" value="DUF7343"/>
</dbReference>
<dbReference type="GeneID" id="91109423"/>
<dbReference type="RefSeq" id="WP_353633575.1">
    <property type="nucleotide sequence ID" value="NZ_CP159204.1"/>
</dbReference>
<feature type="domain" description="DUF7343" evidence="3">
    <location>
        <begin position="315"/>
        <end position="376"/>
    </location>
</feature>
<feature type="region of interest" description="Disordered" evidence="1">
    <location>
        <begin position="268"/>
        <end position="318"/>
    </location>
</feature>
<proteinExistence type="predicted"/>
<evidence type="ECO:0000256" key="1">
    <source>
        <dbReference type="SAM" id="MobiDB-lite"/>
    </source>
</evidence>
<dbReference type="Pfam" id="PF24034">
    <property type="entry name" value="DUF7343"/>
    <property type="match status" value="1"/>
</dbReference>
<dbReference type="InterPro" id="IPR055769">
    <property type="entry name" value="DUF7345"/>
</dbReference>
<evidence type="ECO:0000256" key="2">
    <source>
        <dbReference type="SAM" id="Phobius"/>
    </source>
</evidence>
<evidence type="ECO:0008006" key="6">
    <source>
        <dbReference type="Google" id="ProtNLM"/>
    </source>
</evidence>
<gene>
    <name evidence="5" type="ORF">ABSL23_09705</name>
</gene>
<dbReference type="AlphaFoldDB" id="A0AAU8C9W7"/>
<keyword evidence="2" id="KW-1133">Transmembrane helix</keyword>
<feature type="domain" description="DUF7345" evidence="4">
    <location>
        <begin position="49"/>
        <end position="178"/>
    </location>
</feature>
<feature type="compositionally biased region" description="Low complexity" evidence="1">
    <location>
        <begin position="214"/>
        <end position="235"/>
    </location>
</feature>
<evidence type="ECO:0000259" key="4">
    <source>
        <dbReference type="Pfam" id="PF24036"/>
    </source>
</evidence>
<keyword evidence="2" id="KW-0472">Membrane</keyword>
<feature type="region of interest" description="Disordered" evidence="1">
    <location>
        <begin position="189"/>
        <end position="235"/>
    </location>
</feature>
<dbReference type="EMBL" id="CP159204">
    <property type="protein sequence ID" value="XCF15520.1"/>
    <property type="molecule type" value="Genomic_DNA"/>
</dbReference>
<organism evidence="5">
    <name type="scientific">Halobacterium sp. NMX12-1</name>
    <dbReference type="NCBI Taxonomy" id="3166650"/>
    <lineage>
        <taxon>Archaea</taxon>
        <taxon>Methanobacteriati</taxon>
        <taxon>Methanobacteriota</taxon>
        <taxon>Stenosarchaea group</taxon>
        <taxon>Halobacteria</taxon>
        <taxon>Halobacteriales</taxon>
        <taxon>Halobacteriaceae</taxon>
        <taxon>Halobacterium</taxon>
    </lineage>
</organism>
<name>A0AAU8C9W7_9EURY</name>
<evidence type="ECO:0000313" key="5">
    <source>
        <dbReference type="EMBL" id="XCF15520.1"/>
    </source>
</evidence>
<feature type="compositionally biased region" description="Low complexity" evidence="1">
    <location>
        <begin position="287"/>
        <end position="309"/>
    </location>
</feature>
<sequence length="383" mass="40307">MDRGLAPWVVGLLVVASVAAPAAGAGAPTGPFGVAQEEFDPDDVTLSAAIDEDGSAAWSFKYRMELTTDNETAAFKELRDDIDANRSAYVDRFRTRIASTVTSAENATGRNMSVANVSVRAFQQRSAEFADSYGFVEYTFEWDGFAATDGERVVAGDALEGFYLNNETSMQFSWPDGYAATDVDPVADEETATSVRWTGPADFGTGQPRLVLEPAPTTTEPSEPTETTTAAASSGESGVVLPALVGAVVAVLVVGAAGWLYLRREDDGAGGAAEPTDAGGGGGGAGDEATGVEESAGEAAATAGAASETEPPEELLSNEERVERFLREQGGRAKQQDVVEAMGWTEAKTSQVVKEMRENDDLESFRIGRENVLKLPDADVSEE</sequence>
<feature type="transmembrane region" description="Helical" evidence="2">
    <location>
        <begin position="239"/>
        <end position="262"/>
    </location>
</feature>
<evidence type="ECO:0000259" key="3">
    <source>
        <dbReference type="Pfam" id="PF24034"/>
    </source>
</evidence>